<reference evidence="1 2" key="1">
    <citation type="submission" date="2019-05" db="EMBL/GenBank/DDBJ databases">
        <title>Another draft genome of Portunus trituberculatus and its Hox gene families provides insights of decapod evolution.</title>
        <authorList>
            <person name="Jeong J.-H."/>
            <person name="Song I."/>
            <person name="Kim S."/>
            <person name="Choi T."/>
            <person name="Kim D."/>
            <person name="Ryu S."/>
            <person name="Kim W."/>
        </authorList>
    </citation>
    <scope>NUCLEOTIDE SEQUENCE [LARGE SCALE GENOMIC DNA]</scope>
    <source>
        <tissue evidence="1">Muscle</tissue>
    </source>
</reference>
<name>A0A5B7E620_PORTR</name>
<comment type="caution">
    <text evidence="1">The sequence shown here is derived from an EMBL/GenBank/DDBJ whole genome shotgun (WGS) entry which is preliminary data.</text>
</comment>
<protein>
    <submittedName>
        <fullName evidence="1">Uncharacterized protein</fullName>
    </submittedName>
</protein>
<accession>A0A5B7E620</accession>
<keyword evidence="2" id="KW-1185">Reference proteome</keyword>
<evidence type="ECO:0000313" key="2">
    <source>
        <dbReference type="Proteomes" id="UP000324222"/>
    </source>
</evidence>
<evidence type="ECO:0000313" key="1">
    <source>
        <dbReference type="EMBL" id="MPC28633.1"/>
    </source>
</evidence>
<dbReference type="Proteomes" id="UP000324222">
    <property type="component" value="Unassembled WGS sequence"/>
</dbReference>
<dbReference type="AlphaFoldDB" id="A0A5B7E620"/>
<sequence length="72" mass="8304">MCLCPSGGGRRAPYIALRCSNLLKSLHHILLSKHRLLTAVERSLPLLHCHQLVQDELHVPLIFHHLKHKQKF</sequence>
<organism evidence="1 2">
    <name type="scientific">Portunus trituberculatus</name>
    <name type="common">Swimming crab</name>
    <name type="synonym">Neptunus trituberculatus</name>
    <dbReference type="NCBI Taxonomy" id="210409"/>
    <lineage>
        <taxon>Eukaryota</taxon>
        <taxon>Metazoa</taxon>
        <taxon>Ecdysozoa</taxon>
        <taxon>Arthropoda</taxon>
        <taxon>Crustacea</taxon>
        <taxon>Multicrustacea</taxon>
        <taxon>Malacostraca</taxon>
        <taxon>Eumalacostraca</taxon>
        <taxon>Eucarida</taxon>
        <taxon>Decapoda</taxon>
        <taxon>Pleocyemata</taxon>
        <taxon>Brachyura</taxon>
        <taxon>Eubrachyura</taxon>
        <taxon>Portunoidea</taxon>
        <taxon>Portunidae</taxon>
        <taxon>Portuninae</taxon>
        <taxon>Portunus</taxon>
    </lineage>
</organism>
<proteinExistence type="predicted"/>
<gene>
    <name evidence="1" type="ORF">E2C01_021842</name>
</gene>
<dbReference type="EMBL" id="VSRR010001944">
    <property type="protein sequence ID" value="MPC28633.1"/>
    <property type="molecule type" value="Genomic_DNA"/>
</dbReference>